<dbReference type="InterPro" id="IPR053176">
    <property type="entry name" value="T6SS_TssE1-like"/>
</dbReference>
<accession>A0A7W9U806</accession>
<reference evidence="3 4" key="1">
    <citation type="submission" date="2020-08" db="EMBL/GenBank/DDBJ databases">
        <title>The Agave Microbiome: Exploring the role of microbial communities in plant adaptations to desert environments.</title>
        <authorList>
            <person name="Partida-Martinez L.P."/>
        </authorList>
    </citation>
    <scope>NUCLEOTIDE SEQUENCE [LARGE SCALE GENOMIC DNA]</scope>
    <source>
        <strain evidence="3 4">AT3.2</strain>
    </source>
</reference>
<dbReference type="InterPro" id="IPR007048">
    <property type="entry name" value="IraD/Gp25-like"/>
</dbReference>
<evidence type="ECO:0000313" key="3">
    <source>
        <dbReference type="EMBL" id="MBB6132715.1"/>
    </source>
</evidence>
<feature type="region of interest" description="Disordered" evidence="1">
    <location>
        <begin position="153"/>
        <end position="174"/>
    </location>
</feature>
<dbReference type="Gene3D" id="3.10.450.40">
    <property type="match status" value="1"/>
</dbReference>
<dbReference type="RefSeq" id="WP_183551312.1">
    <property type="nucleotide sequence ID" value="NZ_JACHBX010000001.1"/>
</dbReference>
<gene>
    <name evidence="3" type="ORF">HD842_000826</name>
</gene>
<dbReference type="Proteomes" id="UP000540787">
    <property type="component" value="Unassembled WGS sequence"/>
</dbReference>
<keyword evidence="4" id="KW-1185">Reference proteome</keyword>
<feature type="domain" description="IraD/Gp25-like" evidence="2">
    <location>
        <begin position="30"/>
        <end position="126"/>
    </location>
</feature>
<comment type="caution">
    <text evidence="3">The sequence shown here is derived from an EMBL/GenBank/DDBJ whole genome shotgun (WGS) entry which is preliminary data.</text>
</comment>
<dbReference type="EMBL" id="JACHBX010000001">
    <property type="protein sequence ID" value="MBB6132715.1"/>
    <property type="molecule type" value="Genomic_DNA"/>
</dbReference>
<dbReference type="NCBIfam" id="TIGR03357">
    <property type="entry name" value="VI_zyme"/>
    <property type="match status" value="1"/>
</dbReference>
<proteinExistence type="predicted"/>
<sequence>MKGCTPGLLDRLMDERRDLAPGAPASIERVKDSIARDLEALLNTRLALDPAHLAGYPLARASLLNYGLIDFAGFCLTSSLDRDAVCASIEEALASHEPRLSDVRAAFAPDAGDVNRLQFVIHARLALGGQDETINFNAVLQPSSLHYDVNRTVRPARAATPPDQEAQWTSTSRR</sequence>
<dbReference type="PANTHER" id="PTHR38595:SF2">
    <property type="entry name" value="TYPE VI SECRETION SYSTEM BASEPLATE SUBUNIT TSSE"/>
    <property type="match status" value="1"/>
</dbReference>
<dbReference type="InterPro" id="IPR017737">
    <property type="entry name" value="TssE1-like"/>
</dbReference>
<dbReference type="AlphaFoldDB" id="A0A7W9U806"/>
<evidence type="ECO:0000256" key="1">
    <source>
        <dbReference type="SAM" id="MobiDB-lite"/>
    </source>
</evidence>
<organism evidence="3 4">
    <name type="scientific">Massilia aurea</name>
    <dbReference type="NCBI Taxonomy" id="373040"/>
    <lineage>
        <taxon>Bacteria</taxon>
        <taxon>Pseudomonadati</taxon>
        <taxon>Pseudomonadota</taxon>
        <taxon>Betaproteobacteria</taxon>
        <taxon>Burkholderiales</taxon>
        <taxon>Oxalobacteraceae</taxon>
        <taxon>Telluria group</taxon>
        <taxon>Massilia</taxon>
    </lineage>
</organism>
<protein>
    <submittedName>
        <fullName evidence="3">Type VI secretion system protein ImpF</fullName>
    </submittedName>
</protein>
<evidence type="ECO:0000313" key="4">
    <source>
        <dbReference type="Proteomes" id="UP000540787"/>
    </source>
</evidence>
<name>A0A7W9U806_9BURK</name>
<dbReference type="PANTHER" id="PTHR38595">
    <property type="entry name" value="CYTOPLASMIC PROTEIN-RELATED"/>
    <property type="match status" value="1"/>
</dbReference>
<evidence type="ECO:0000259" key="2">
    <source>
        <dbReference type="Pfam" id="PF04965"/>
    </source>
</evidence>
<dbReference type="SUPFAM" id="SSF160719">
    <property type="entry name" value="gpW/gp25-like"/>
    <property type="match status" value="1"/>
</dbReference>
<dbReference type="Pfam" id="PF04965">
    <property type="entry name" value="GPW_gp25"/>
    <property type="match status" value="1"/>
</dbReference>